<organism evidence="12 13">
    <name type="scientific">Cupriavidus campinensis</name>
    <dbReference type="NCBI Taxonomy" id="151783"/>
    <lineage>
        <taxon>Bacteria</taxon>
        <taxon>Pseudomonadati</taxon>
        <taxon>Pseudomonadota</taxon>
        <taxon>Betaproteobacteria</taxon>
        <taxon>Burkholderiales</taxon>
        <taxon>Burkholderiaceae</taxon>
        <taxon>Cupriavidus</taxon>
    </lineage>
</organism>
<feature type="domain" description="Porin" evidence="11">
    <location>
        <begin position="28"/>
        <end position="364"/>
    </location>
</feature>
<dbReference type="PRINTS" id="PR00184">
    <property type="entry name" value="NEISSPPORIN"/>
</dbReference>
<evidence type="ECO:0000313" key="12">
    <source>
        <dbReference type="EMBL" id="TSP10857.1"/>
    </source>
</evidence>
<sequence>MRRPSTWATKISQSVDKESVDMKMKLFAAAVAAMAAGGAYAQSSVTLYGVVDAGIEYQNHQPNVSGSHDVVRLNSGNMSGSRWGLRGVEDLGGGLKGVFVLESGFSVDTGTSGQGNRLFGRQAFVGVQSNYGTLTLGRHQTPFYDFGLAFDPMAIASNYSITSQGTEFQSRADNSIKYIGKFGGLTGSLLYSQGTNTGATATSATAYQGTAGEVPGNYKLGRSYSASLIYAAGPFSLGVIYDETNPGIAALPGDAKIRRASAAGTYAFGPAKVFAGYRWAKAQDGARLPGGTLADGTVAADRSNLYWLGMGYQLTPALSLTGAAYYQDFNNTGSDPWSFVASADYAFSKRTDAYLNVAYALNKDGSTLGLSGTGAAGSGFGATNGSANQFGAVVGVRHKF</sequence>
<dbReference type="Pfam" id="PF13609">
    <property type="entry name" value="Porin_4"/>
    <property type="match status" value="1"/>
</dbReference>
<evidence type="ECO:0000256" key="6">
    <source>
        <dbReference type="ARBA" id="ARBA00022729"/>
    </source>
</evidence>
<keyword evidence="6" id="KW-0732">Signal</keyword>
<comment type="subcellular location">
    <subcellularLocation>
        <location evidence="1">Cell outer membrane</location>
        <topology evidence="1">Multi-pass membrane protein</topology>
    </subcellularLocation>
</comment>
<evidence type="ECO:0000256" key="1">
    <source>
        <dbReference type="ARBA" id="ARBA00004571"/>
    </source>
</evidence>
<accession>A0ABY3EJ83</accession>
<keyword evidence="5" id="KW-0812">Transmembrane</keyword>
<evidence type="ECO:0000256" key="3">
    <source>
        <dbReference type="ARBA" id="ARBA00022448"/>
    </source>
</evidence>
<keyword evidence="13" id="KW-1185">Reference proteome</keyword>
<evidence type="ECO:0000256" key="9">
    <source>
        <dbReference type="ARBA" id="ARBA00023136"/>
    </source>
</evidence>
<dbReference type="PANTHER" id="PTHR34501:SF9">
    <property type="entry name" value="MAJOR OUTER MEMBRANE PROTEIN P.IA"/>
    <property type="match status" value="1"/>
</dbReference>
<dbReference type="Gene3D" id="2.40.160.10">
    <property type="entry name" value="Porin"/>
    <property type="match status" value="1"/>
</dbReference>
<keyword evidence="9" id="KW-0472">Membrane</keyword>
<protein>
    <submittedName>
        <fullName evidence="12">Porin</fullName>
    </submittedName>
</protein>
<proteinExistence type="predicted"/>
<comment type="caution">
    <text evidence="12">The sequence shown here is derived from an EMBL/GenBank/DDBJ whole genome shotgun (WGS) entry which is preliminary data.</text>
</comment>
<evidence type="ECO:0000256" key="4">
    <source>
        <dbReference type="ARBA" id="ARBA00022452"/>
    </source>
</evidence>
<keyword evidence="4" id="KW-1134">Transmembrane beta strand</keyword>
<evidence type="ECO:0000256" key="2">
    <source>
        <dbReference type="ARBA" id="ARBA00011233"/>
    </source>
</evidence>
<evidence type="ECO:0000313" key="13">
    <source>
        <dbReference type="Proteomes" id="UP000318943"/>
    </source>
</evidence>
<keyword evidence="8" id="KW-0626">Porin</keyword>
<keyword evidence="10" id="KW-0998">Cell outer membrane</keyword>
<name>A0ABY3EJ83_9BURK</name>
<evidence type="ECO:0000256" key="7">
    <source>
        <dbReference type="ARBA" id="ARBA00023065"/>
    </source>
</evidence>
<dbReference type="PANTHER" id="PTHR34501">
    <property type="entry name" value="PROTEIN YDDL-RELATED"/>
    <property type="match status" value="1"/>
</dbReference>
<evidence type="ECO:0000256" key="5">
    <source>
        <dbReference type="ARBA" id="ARBA00022692"/>
    </source>
</evidence>
<evidence type="ECO:0000256" key="8">
    <source>
        <dbReference type="ARBA" id="ARBA00023114"/>
    </source>
</evidence>
<keyword evidence="7" id="KW-0406">Ion transport</keyword>
<comment type="subunit">
    <text evidence="2">Homotrimer.</text>
</comment>
<keyword evidence="3" id="KW-0813">Transport</keyword>
<gene>
    <name evidence="12" type="ORF">FGG12_20565</name>
</gene>
<dbReference type="InterPro" id="IPR002299">
    <property type="entry name" value="Porin_Neis"/>
</dbReference>
<dbReference type="Proteomes" id="UP000318943">
    <property type="component" value="Unassembled WGS sequence"/>
</dbReference>
<dbReference type="InterPro" id="IPR050298">
    <property type="entry name" value="Gram-neg_bact_OMP"/>
</dbReference>
<dbReference type="InterPro" id="IPR033900">
    <property type="entry name" value="Gram_neg_porin_domain"/>
</dbReference>
<evidence type="ECO:0000256" key="10">
    <source>
        <dbReference type="ARBA" id="ARBA00023237"/>
    </source>
</evidence>
<evidence type="ECO:0000259" key="11">
    <source>
        <dbReference type="Pfam" id="PF13609"/>
    </source>
</evidence>
<dbReference type="InterPro" id="IPR001702">
    <property type="entry name" value="Porin_Gram-ve"/>
</dbReference>
<reference evidence="12 13" key="1">
    <citation type="submission" date="2019-05" db="EMBL/GenBank/DDBJ databases">
        <title>Whole genome sequence analysis of Cupriavidus campinensis S14E4C strain.</title>
        <authorList>
            <person name="Abbaszade G."/>
            <person name="Szabo A."/>
            <person name="Toumi M."/>
            <person name="Toth E."/>
        </authorList>
    </citation>
    <scope>NUCLEOTIDE SEQUENCE [LARGE SCALE GENOMIC DNA]</scope>
    <source>
        <strain evidence="12 13">S14E4C</strain>
    </source>
</reference>
<dbReference type="InterPro" id="IPR023614">
    <property type="entry name" value="Porin_dom_sf"/>
</dbReference>
<dbReference type="PRINTS" id="PR00182">
    <property type="entry name" value="ECOLNEIPORIN"/>
</dbReference>
<dbReference type="CDD" id="cd00342">
    <property type="entry name" value="gram_neg_porins"/>
    <property type="match status" value="1"/>
</dbReference>
<dbReference type="SUPFAM" id="SSF56935">
    <property type="entry name" value="Porins"/>
    <property type="match status" value="1"/>
</dbReference>
<dbReference type="EMBL" id="VCIZ01000013">
    <property type="protein sequence ID" value="TSP10857.1"/>
    <property type="molecule type" value="Genomic_DNA"/>
</dbReference>